<protein>
    <submittedName>
        <fullName evidence="2">Uncharacterized protein</fullName>
    </submittedName>
</protein>
<dbReference type="Proteomes" id="UP000051950">
    <property type="component" value="Unassembled WGS sequence"/>
</dbReference>
<comment type="caution">
    <text evidence="2">The sequence shown here is derived from an EMBL/GenBank/DDBJ whole genome shotgun (WGS) entry which is preliminary data.</text>
</comment>
<evidence type="ECO:0000313" key="2">
    <source>
        <dbReference type="EMBL" id="KRT14318.1"/>
    </source>
</evidence>
<proteinExistence type="predicted"/>
<name>A0A0T5VKD6_9SPHI</name>
<keyword evidence="3" id="KW-1185">Reference proteome</keyword>
<accession>A0A0T5VKD6</accession>
<dbReference type="AlphaFoldDB" id="A0A0T5VKD6"/>
<feature type="region of interest" description="Disordered" evidence="1">
    <location>
        <begin position="1"/>
        <end position="26"/>
    </location>
</feature>
<dbReference type="RefSeq" id="WP_057934057.1">
    <property type="nucleotide sequence ID" value="NZ_LMZQ01000020.1"/>
</dbReference>
<sequence length="80" mass="8882">MATYSKGANGAFPGKVGSGPQLAQHRLPESSAKRLDKINVASSNGITTYDTASFDRLYISFLNDFKENLKFWVEVKINRI</sequence>
<dbReference type="EMBL" id="LMZQ01000020">
    <property type="protein sequence ID" value="KRT14318.1"/>
    <property type="molecule type" value="Genomic_DNA"/>
</dbReference>
<evidence type="ECO:0000256" key="1">
    <source>
        <dbReference type="SAM" id="MobiDB-lite"/>
    </source>
</evidence>
<evidence type="ECO:0000313" key="3">
    <source>
        <dbReference type="Proteomes" id="UP000051950"/>
    </source>
</evidence>
<organism evidence="2 3">
    <name type="scientific">Pedobacter ginsenosidimutans</name>
    <dbReference type="NCBI Taxonomy" id="687842"/>
    <lineage>
        <taxon>Bacteria</taxon>
        <taxon>Pseudomonadati</taxon>
        <taxon>Bacteroidota</taxon>
        <taxon>Sphingobacteriia</taxon>
        <taxon>Sphingobacteriales</taxon>
        <taxon>Sphingobacteriaceae</taxon>
        <taxon>Pedobacter</taxon>
    </lineage>
</organism>
<gene>
    <name evidence="2" type="ORF">ASU31_20115</name>
</gene>
<reference evidence="2 3" key="1">
    <citation type="submission" date="2015-11" db="EMBL/GenBank/DDBJ databases">
        <title>Sequence of Pedobacter ginsenosidimutans.</title>
        <authorList>
            <person name="Carson E."/>
            <person name="Keyser V."/>
            <person name="Newman J."/>
            <person name="Miller J."/>
        </authorList>
    </citation>
    <scope>NUCLEOTIDE SEQUENCE [LARGE SCALE GENOMIC DNA]</scope>
    <source>
        <strain evidence="2 3">KACC 14530</strain>
    </source>
</reference>